<evidence type="ECO:0000256" key="3">
    <source>
        <dbReference type="ARBA" id="ARBA00022801"/>
    </source>
</evidence>
<evidence type="ECO:0000256" key="4">
    <source>
        <dbReference type="ARBA" id="ARBA00022825"/>
    </source>
</evidence>
<keyword evidence="4" id="KW-0720">Serine protease</keyword>
<evidence type="ECO:0000313" key="7">
    <source>
        <dbReference type="EMBL" id="EFX41997.1"/>
    </source>
</evidence>
<keyword evidence="5" id="KW-1133">Transmembrane helix</keyword>
<dbReference type="SUPFAM" id="SSF52096">
    <property type="entry name" value="ClpP/crotonase"/>
    <property type="match status" value="1"/>
</dbReference>
<keyword evidence="2 7" id="KW-0645">Protease</keyword>
<comment type="caution">
    <text evidence="7">The sequence shown here is derived from an EMBL/GenBank/DDBJ whole genome shotgun (WGS) entry which is preliminary data.</text>
</comment>
<name>E7G3N6_9HELI</name>
<dbReference type="Proteomes" id="UP000054093">
    <property type="component" value="Unassembled WGS sequence"/>
</dbReference>
<gene>
    <name evidence="7" type="primary">pspA</name>
    <name evidence="7" type="ORF">HSUHS5_0562</name>
</gene>
<protein>
    <submittedName>
        <fullName evidence="7">Protease IV (PspA)</fullName>
    </submittedName>
</protein>
<dbReference type="Gene3D" id="3.90.226.10">
    <property type="entry name" value="2-enoyl-CoA Hydratase, Chain A, domain 1"/>
    <property type="match status" value="1"/>
</dbReference>
<dbReference type="InterPro" id="IPR047272">
    <property type="entry name" value="S49_SppA_C"/>
</dbReference>
<dbReference type="PANTHER" id="PTHR42987:SF7">
    <property type="entry name" value="SIGNAL PEPTIDE PEPTIDASE SPPA-RELATED"/>
    <property type="match status" value="1"/>
</dbReference>
<dbReference type="InterPro" id="IPR002142">
    <property type="entry name" value="Peptidase_S49"/>
</dbReference>
<dbReference type="GO" id="GO:0006508">
    <property type="term" value="P:proteolysis"/>
    <property type="evidence" value="ECO:0007669"/>
    <property type="project" value="UniProtKB-KW"/>
</dbReference>
<evidence type="ECO:0000256" key="5">
    <source>
        <dbReference type="SAM" id="Phobius"/>
    </source>
</evidence>
<evidence type="ECO:0000259" key="6">
    <source>
        <dbReference type="Pfam" id="PF01343"/>
    </source>
</evidence>
<organism evidence="7 8">
    <name type="scientific">Helicobacter suis HS5</name>
    <dbReference type="NCBI Taxonomy" id="710394"/>
    <lineage>
        <taxon>Bacteria</taxon>
        <taxon>Pseudomonadati</taxon>
        <taxon>Campylobacterota</taxon>
        <taxon>Epsilonproteobacteria</taxon>
        <taxon>Campylobacterales</taxon>
        <taxon>Helicobacteraceae</taxon>
        <taxon>Helicobacter</taxon>
    </lineage>
</organism>
<keyword evidence="5" id="KW-0812">Transmembrane</keyword>
<evidence type="ECO:0000256" key="1">
    <source>
        <dbReference type="ARBA" id="ARBA00008683"/>
    </source>
</evidence>
<keyword evidence="5" id="KW-0472">Membrane</keyword>
<sequence length="292" mass="32225">MILGVFMLDKLARIITIPLEFITRYFKALVLLLIVAVLLISTKGTTTQKPNLAKLYLYGPIFESESFQDQINKILQNPSIKGALLMIDSPGGTISASVELSDMVASLAKKMPVVAYVRGVMASGSYYAGMMASKIYANRGALIGSIGVIFSGVNIAPLMDKLGIKTQGVAKGAYKEVGTFMREWTPQEKQYLNGLLNEQYGMFVSDVAKARHLDPKDAPAFAEGKIFSAKQALFLKLIDRVSTYDEAIKALEHLSAVKNPIWLQKDKLEIFMDKFFKSSSQALAQVLSYQMR</sequence>
<dbReference type="GO" id="GO:0008236">
    <property type="term" value="F:serine-type peptidase activity"/>
    <property type="evidence" value="ECO:0007669"/>
    <property type="project" value="UniProtKB-KW"/>
</dbReference>
<comment type="similarity">
    <text evidence="1">Belongs to the peptidase S49 family.</text>
</comment>
<feature type="transmembrane region" description="Helical" evidence="5">
    <location>
        <begin position="21"/>
        <end position="40"/>
    </location>
</feature>
<dbReference type="Gene3D" id="6.20.330.10">
    <property type="match status" value="1"/>
</dbReference>
<dbReference type="NCBIfam" id="TIGR00706">
    <property type="entry name" value="SppA_dom"/>
    <property type="match status" value="1"/>
</dbReference>
<dbReference type="EMBL" id="ADHO01000104">
    <property type="protein sequence ID" value="EFX41997.1"/>
    <property type="molecule type" value="Genomic_DNA"/>
</dbReference>
<dbReference type="InterPro" id="IPR004635">
    <property type="entry name" value="Pept_S49_SppA"/>
</dbReference>
<proteinExistence type="inferred from homology"/>
<dbReference type="PANTHER" id="PTHR42987">
    <property type="entry name" value="PEPTIDASE S49"/>
    <property type="match status" value="1"/>
</dbReference>
<evidence type="ECO:0000313" key="8">
    <source>
        <dbReference type="Proteomes" id="UP000054093"/>
    </source>
</evidence>
<accession>E7G3N6</accession>
<evidence type="ECO:0000256" key="2">
    <source>
        <dbReference type="ARBA" id="ARBA00022670"/>
    </source>
</evidence>
<dbReference type="InterPro" id="IPR029045">
    <property type="entry name" value="ClpP/crotonase-like_dom_sf"/>
</dbReference>
<dbReference type="Pfam" id="PF01343">
    <property type="entry name" value="Peptidase_S49"/>
    <property type="match status" value="1"/>
</dbReference>
<dbReference type="AlphaFoldDB" id="E7G3N6"/>
<reference evidence="7 8" key="1">
    <citation type="journal article" date="2011" name="Vet. Res.">
        <title>Genome sequence of Helicobacter suis supports its role in gastric pathology.</title>
        <authorList>
            <person name="Vermoote M."/>
            <person name="Vandekerckhove T.T."/>
            <person name="Flahou B."/>
            <person name="Pasmans F."/>
            <person name="Smet A."/>
            <person name="De Groote D."/>
            <person name="Van Criekinge W."/>
            <person name="Ducatelle R."/>
            <person name="Haesebrouck F."/>
        </authorList>
    </citation>
    <scope>NUCLEOTIDE SEQUENCE [LARGE SCALE GENOMIC DNA]</scope>
    <source>
        <strain evidence="7 8">HS5</strain>
    </source>
</reference>
<dbReference type="CDD" id="cd07023">
    <property type="entry name" value="S49_Sppa_N_C"/>
    <property type="match status" value="1"/>
</dbReference>
<feature type="domain" description="Peptidase S49" evidence="6">
    <location>
        <begin position="107"/>
        <end position="257"/>
    </location>
</feature>
<keyword evidence="3" id="KW-0378">Hydrolase</keyword>